<dbReference type="CDD" id="cd02869">
    <property type="entry name" value="PseudoU_synth_RluA_like"/>
    <property type="match status" value="1"/>
</dbReference>
<dbReference type="EC" id="5.4.99.-" evidence="4"/>
<dbReference type="NCBIfam" id="TIGR00005">
    <property type="entry name" value="rluA_subfam"/>
    <property type="match status" value="1"/>
</dbReference>
<comment type="catalytic activity">
    <reaction evidence="4">
        <text>a uridine in RNA = a pseudouridine in RNA</text>
        <dbReference type="Rhea" id="RHEA:48348"/>
        <dbReference type="Rhea" id="RHEA-COMP:12068"/>
        <dbReference type="Rhea" id="RHEA-COMP:12069"/>
        <dbReference type="ChEBI" id="CHEBI:65314"/>
        <dbReference type="ChEBI" id="CHEBI:65315"/>
    </reaction>
</comment>
<keyword evidence="3" id="KW-0694">RNA-binding</keyword>
<accession>A0A2Z4GB76</accession>
<evidence type="ECO:0000256" key="1">
    <source>
        <dbReference type="ARBA" id="ARBA00010876"/>
    </source>
</evidence>
<dbReference type="InterPro" id="IPR006145">
    <property type="entry name" value="PsdUridine_synth_RsuA/RluA"/>
</dbReference>
<dbReference type="InterPro" id="IPR020103">
    <property type="entry name" value="PsdUridine_synth_cat_dom_sf"/>
</dbReference>
<dbReference type="GO" id="GO:0140098">
    <property type="term" value="F:catalytic activity, acting on RNA"/>
    <property type="evidence" value="ECO:0007669"/>
    <property type="project" value="UniProtKB-ARBA"/>
</dbReference>
<proteinExistence type="inferred from homology"/>
<dbReference type="Proteomes" id="UP000249873">
    <property type="component" value="Chromosome"/>
</dbReference>
<dbReference type="EMBL" id="CP029480">
    <property type="protein sequence ID" value="AWV98532.1"/>
    <property type="molecule type" value="Genomic_DNA"/>
</dbReference>
<evidence type="ECO:0000256" key="2">
    <source>
        <dbReference type="PIRSR" id="PIRSR606225-1"/>
    </source>
</evidence>
<evidence type="ECO:0000256" key="4">
    <source>
        <dbReference type="RuleBase" id="RU362028"/>
    </source>
</evidence>
<gene>
    <name evidence="6" type="ORF">DJ013_10270</name>
</gene>
<evidence type="ECO:0000313" key="7">
    <source>
        <dbReference type="Proteomes" id="UP000249873"/>
    </source>
</evidence>
<organism evidence="6 7">
    <name type="scientific">Arcticibacterium luteifluviistationis</name>
    <dbReference type="NCBI Taxonomy" id="1784714"/>
    <lineage>
        <taxon>Bacteria</taxon>
        <taxon>Pseudomonadati</taxon>
        <taxon>Bacteroidota</taxon>
        <taxon>Cytophagia</taxon>
        <taxon>Cytophagales</taxon>
        <taxon>Leadbetterellaceae</taxon>
        <taxon>Arcticibacterium</taxon>
    </lineage>
</organism>
<evidence type="ECO:0000256" key="3">
    <source>
        <dbReference type="PROSITE-ProRule" id="PRU00182"/>
    </source>
</evidence>
<dbReference type="PANTHER" id="PTHR21600">
    <property type="entry name" value="MITOCHONDRIAL RNA PSEUDOURIDINE SYNTHASE"/>
    <property type="match status" value="1"/>
</dbReference>
<feature type="domain" description="Pseudouridine synthase RsuA/RluA-like" evidence="5">
    <location>
        <begin position="88"/>
        <end position="239"/>
    </location>
</feature>
<dbReference type="RefSeq" id="WP_111371725.1">
    <property type="nucleotide sequence ID" value="NZ_CP029480.1"/>
</dbReference>
<dbReference type="Gene3D" id="3.30.2350.10">
    <property type="entry name" value="Pseudouridine synthase"/>
    <property type="match status" value="1"/>
</dbReference>
<dbReference type="InterPro" id="IPR006225">
    <property type="entry name" value="PsdUridine_synth_RluC/D"/>
</dbReference>
<evidence type="ECO:0000313" key="6">
    <source>
        <dbReference type="EMBL" id="AWV98532.1"/>
    </source>
</evidence>
<dbReference type="SUPFAM" id="SSF55120">
    <property type="entry name" value="Pseudouridine synthase"/>
    <property type="match status" value="1"/>
</dbReference>
<dbReference type="GO" id="GO:0000455">
    <property type="term" value="P:enzyme-directed rRNA pseudouridine synthesis"/>
    <property type="evidence" value="ECO:0007669"/>
    <property type="project" value="TreeGrafter"/>
</dbReference>
<name>A0A2Z4GB76_9BACT</name>
<dbReference type="GO" id="GO:0003723">
    <property type="term" value="F:RNA binding"/>
    <property type="evidence" value="ECO:0007669"/>
    <property type="project" value="UniProtKB-KW"/>
</dbReference>
<protein>
    <recommendedName>
        <fullName evidence="4">Pseudouridine synthase</fullName>
        <ecNumber evidence="4">5.4.99.-</ecNumber>
    </recommendedName>
</protein>
<keyword evidence="4" id="KW-0413">Isomerase</keyword>
<feature type="active site" evidence="2">
    <location>
        <position position="135"/>
    </location>
</feature>
<dbReference type="KEGG" id="als:DJ013_10270"/>
<dbReference type="PANTHER" id="PTHR21600:SF44">
    <property type="entry name" value="RIBOSOMAL LARGE SUBUNIT PSEUDOURIDINE SYNTHASE D"/>
    <property type="match status" value="1"/>
</dbReference>
<comment type="similarity">
    <text evidence="1 4">Belongs to the pseudouridine synthase RluA family.</text>
</comment>
<sequence length="293" mass="33672">MIKKKSNSLLFDVTEEKELLIFLLAVMPGKSRQVVKNILRDKQVLVENEITSQYNQILKVGQKVEIRKDKQFQNKKLQGLKIIFEDEHLIVIDKEAGILSMATAKQKDNTAYSILSDYVKDQISSNNIFIIHRLDRETSGIMMYAKTQKVQKMLQENWNDNILERSYLAVIEGKLKKEKSTITSYLTESKSFIVYSSQNATKGKKAVTHYEVLKTSKNYSLLKVDLETGRKNQIRVHMQDVKHSVVGDSKYGATSNPIRRLGLHAWVLAFTHPITKSKMRFNTEVPVLFSGLF</sequence>
<evidence type="ECO:0000259" key="5">
    <source>
        <dbReference type="Pfam" id="PF00849"/>
    </source>
</evidence>
<dbReference type="GO" id="GO:0009982">
    <property type="term" value="F:pseudouridine synthase activity"/>
    <property type="evidence" value="ECO:0007669"/>
    <property type="project" value="InterPro"/>
</dbReference>
<comment type="function">
    <text evidence="4">Responsible for synthesis of pseudouridine from uracil.</text>
</comment>
<dbReference type="Pfam" id="PF00849">
    <property type="entry name" value="PseudoU_synth_2"/>
    <property type="match status" value="1"/>
</dbReference>
<keyword evidence="7" id="KW-1185">Reference proteome</keyword>
<dbReference type="SUPFAM" id="SSF55174">
    <property type="entry name" value="Alpha-L RNA-binding motif"/>
    <property type="match status" value="1"/>
</dbReference>
<dbReference type="InterPro" id="IPR050188">
    <property type="entry name" value="RluA_PseudoU_synthase"/>
</dbReference>
<dbReference type="CDD" id="cd00165">
    <property type="entry name" value="S4"/>
    <property type="match status" value="1"/>
</dbReference>
<dbReference type="OrthoDB" id="9807829at2"/>
<dbReference type="AlphaFoldDB" id="A0A2Z4GB76"/>
<reference evidence="6 7" key="1">
    <citation type="submission" date="2018-05" db="EMBL/GenBank/DDBJ databases">
        <title>Complete genome sequence of Arcticibacterium luteifluviistationis SM1504T, a cytophagaceae bacterium isolated from Arctic surface seawater.</title>
        <authorList>
            <person name="Li Y."/>
            <person name="Qin Q.-L."/>
        </authorList>
    </citation>
    <scope>NUCLEOTIDE SEQUENCE [LARGE SCALE GENOMIC DNA]</scope>
    <source>
        <strain evidence="6 7">SM1504</strain>
    </source>
</reference>
<dbReference type="PROSITE" id="PS50889">
    <property type="entry name" value="S4"/>
    <property type="match status" value="1"/>
</dbReference>